<evidence type="ECO:0000313" key="6">
    <source>
        <dbReference type="EMBL" id="OJT02644.1"/>
    </source>
</evidence>
<dbReference type="GO" id="GO:0004497">
    <property type="term" value="F:monooxygenase activity"/>
    <property type="evidence" value="ECO:0007669"/>
    <property type="project" value="UniProtKB-KW"/>
</dbReference>
<keyword evidence="3" id="KW-0503">Monooxygenase</keyword>
<gene>
    <name evidence="6" type="ORF">TRAPUB_6825</name>
</gene>
<feature type="region of interest" description="Disordered" evidence="5">
    <location>
        <begin position="42"/>
        <end position="73"/>
    </location>
</feature>
<dbReference type="AlphaFoldDB" id="A0A1M2V4W8"/>
<comment type="similarity">
    <text evidence="1">Belongs to the flavin-dependent halogenase family.</text>
</comment>
<dbReference type="OMA" id="RVIHSEH"/>
<evidence type="ECO:0000256" key="4">
    <source>
        <dbReference type="ARBA" id="ARBA00049364"/>
    </source>
</evidence>
<keyword evidence="2" id="KW-0560">Oxidoreductase</keyword>
<dbReference type="Proteomes" id="UP000184267">
    <property type="component" value="Unassembled WGS sequence"/>
</dbReference>
<organism evidence="6 7">
    <name type="scientific">Trametes pubescens</name>
    <name type="common">White-rot fungus</name>
    <dbReference type="NCBI Taxonomy" id="154538"/>
    <lineage>
        <taxon>Eukaryota</taxon>
        <taxon>Fungi</taxon>
        <taxon>Dikarya</taxon>
        <taxon>Basidiomycota</taxon>
        <taxon>Agaricomycotina</taxon>
        <taxon>Agaricomycetes</taxon>
        <taxon>Polyporales</taxon>
        <taxon>Polyporaceae</taxon>
        <taxon>Trametes</taxon>
    </lineage>
</organism>
<evidence type="ECO:0000256" key="2">
    <source>
        <dbReference type="ARBA" id="ARBA00023002"/>
    </source>
</evidence>
<protein>
    <submittedName>
        <fullName evidence="6">Tryptophan 2-halogenase</fullName>
    </submittedName>
</protein>
<accession>A0A1M2V4W8</accession>
<dbReference type="PANTHER" id="PTHR43747:SF5">
    <property type="entry name" value="FAD-BINDING DOMAIN-CONTAINING PROTEIN"/>
    <property type="match status" value="1"/>
</dbReference>
<evidence type="ECO:0000256" key="1">
    <source>
        <dbReference type="ARBA" id="ARBA00005706"/>
    </source>
</evidence>
<evidence type="ECO:0000313" key="7">
    <source>
        <dbReference type="Proteomes" id="UP000184267"/>
    </source>
</evidence>
<dbReference type="InterPro" id="IPR050816">
    <property type="entry name" value="Flavin-dep_Halogenase_NPB"/>
</dbReference>
<dbReference type="SUPFAM" id="SSF51905">
    <property type="entry name" value="FAD/NAD(P)-binding domain"/>
    <property type="match status" value="1"/>
</dbReference>
<comment type="caution">
    <text evidence="6">The sequence shown here is derived from an EMBL/GenBank/DDBJ whole genome shotgun (WGS) entry which is preliminary data.</text>
</comment>
<dbReference type="OrthoDB" id="3340390at2759"/>
<dbReference type="Gene3D" id="3.50.50.60">
    <property type="entry name" value="FAD/NAD(P)-binding domain"/>
    <property type="match status" value="2"/>
</dbReference>
<proteinExistence type="inferred from homology"/>
<dbReference type="GO" id="GO:0044550">
    <property type="term" value="P:secondary metabolite biosynthetic process"/>
    <property type="evidence" value="ECO:0007669"/>
    <property type="project" value="UniProtKB-ARBA"/>
</dbReference>
<dbReference type="InterPro" id="IPR036188">
    <property type="entry name" value="FAD/NAD-bd_sf"/>
</dbReference>
<dbReference type="GO" id="GO:0140907">
    <property type="term" value="F:flavin-dependent halogenase activity"/>
    <property type="evidence" value="ECO:0007669"/>
    <property type="project" value="UniProtKB-ARBA"/>
</dbReference>
<evidence type="ECO:0000256" key="3">
    <source>
        <dbReference type="ARBA" id="ARBA00023033"/>
    </source>
</evidence>
<sequence length="574" mass="62029">MVLLVNAWNVVRSEFDHLLLQHAAACGAHVYEQTRVTDIHFEETPPSSPIHSHFDSPLSRQCQDEHTSRPLPRRRTSAVEFALNDGPNADGLGRPKSVSYETAFGGTGEITFDYLVDASGRAGLMSTKYLKNRKFNASLKNVAVWGYWKNTGMYGQGTDRENAPFFEALSDESGWAWFIPLHKGLTSVGIVMDQKQLGIRSRASSSASGSPSLGSSVRRDTLSARTSSTLAERYLSFLELAPGVLDLIGDGELVSLKTDEDQDDDADIPVARSASDYSYSASHYAGPGWRLVGDAGSFIDPFFSSGVHLAMTGALSAAASIAASIRGDCPEADAAAWYSSRVSVSYTRFLIVVLSAYKQIRCQSEGILADVDEDNFDAAFAFLRPGQCGVARFSAGLTNPHPAVIQGGADMGARLSEDEVQRALDFCVHLFDPTTPEQHESARRKIELASGLVGAAHDAAVPDADPLRLLDVRAPVVDPVHLEQLLRRQLHLQENLPTSPSGTHGGLPRPPDIATQELSMVLNKVNARRVIHSEHGNGLNSLEEEELAGYALRLHCGELGLRRVGGEKGTGVQP</sequence>
<name>A0A1M2V4W8_TRAPU</name>
<dbReference type="InterPro" id="IPR006905">
    <property type="entry name" value="Flavin_halogenase"/>
</dbReference>
<reference evidence="6 7" key="1">
    <citation type="submission" date="2016-10" db="EMBL/GenBank/DDBJ databases">
        <title>Genome sequence of the basidiomycete white-rot fungus Trametes pubescens.</title>
        <authorList>
            <person name="Makela M.R."/>
            <person name="Granchi Z."/>
            <person name="Peng M."/>
            <person name="De Vries R.P."/>
            <person name="Grigoriev I."/>
            <person name="Riley R."/>
            <person name="Hilden K."/>
        </authorList>
    </citation>
    <scope>NUCLEOTIDE SEQUENCE [LARGE SCALE GENOMIC DNA]</scope>
    <source>
        <strain evidence="6 7">FBCC735</strain>
    </source>
</reference>
<evidence type="ECO:0000256" key="5">
    <source>
        <dbReference type="SAM" id="MobiDB-lite"/>
    </source>
</evidence>
<dbReference type="EMBL" id="MNAD01001654">
    <property type="protein sequence ID" value="OJT02644.1"/>
    <property type="molecule type" value="Genomic_DNA"/>
</dbReference>
<dbReference type="Pfam" id="PF04820">
    <property type="entry name" value="Trp_halogenase"/>
    <property type="match status" value="1"/>
</dbReference>
<dbReference type="PANTHER" id="PTHR43747">
    <property type="entry name" value="FAD-BINDING PROTEIN"/>
    <property type="match status" value="1"/>
</dbReference>
<keyword evidence="7" id="KW-1185">Reference proteome</keyword>
<comment type="catalytic activity">
    <reaction evidence="4">
        <text>melleolide F + FADH2 + chloride + O2 = 6'-chloromelleolide F + FAD + 2 H2O + H(+)</text>
        <dbReference type="Rhea" id="RHEA:67160"/>
        <dbReference type="ChEBI" id="CHEBI:15377"/>
        <dbReference type="ChEBI" id="CHEBI:15378"/>
        <dbReference type="ChEBI" id="CHEBI:15379"/>
        <dbReference type="ChEBI" id="CHEBI:17996"/>
        <dbReference type="ChEBI" id="CHEBI:57692"/>
        <dbReference type="ChEBI" id="CHEBI:58307"/>
        <dbReference type="ChEBI" id="CHEBI:167712"/>
        <dbReference type="ChEBI" id="CHEBI:167713"/>
    </reaction>
    <physiologicalReaction direction="left-to-right" evidence="4">
        <dbReference type="Rhea" id="RHEA:67161"/>
    </physiologicalReaction>
</comment>